<protein>
    <submittedName>
        <fullName evidence="1">Uncharacterized protein</fullName>
    </submittedName>
</protein>
<sequence length="38" mass="4563">MVKGIRGVLVDDLFWFQEELGIETSDFMRALFDQEWLQ</sequence>
<dbReference type="EMBL" id="PKMI01000002">
    <property type="protein sequence ID" value="RBA21291.1"/>
    <property type="molecule type" value="Genomic_DNA"/>
</dbReference>
<evidence type="ECO:0000313" key="1">
    <source>
        <dbReference type="EMBL" id="RBA21291.1"/>
    </source>
</evidence>
<gene>
    <name evidence="1" type="ORF">FPRO05_07605</name>
</gene>
<name>A0A365NKC5_GIBIN</name>
<dbReference type="Proteomes" id="UP000251714">
    <property type="component" value="Unassembled WGS sequence"/>
</dbReference>
<comment type="caution">
    <text evidence="1">The sequence shown here is derived from an EMBL/GenBank/DDBJ whole genome shotgun (WGS) entry which is preliminary data.</text>
</comment>
<reference evidence="1 2" key="1">
    <citation type="submission" date="2017-12" db="EMBL/GenBank/DDBJ databases">
        <title>Genome sequence of the mycotoxigenic crop pathogen Fusarium proliferatum, strain ITEM 2341 from Date Palm.</title>
        <authorList>
            <person name="Almiman B.F."/>
            <person name="Shittu T.A."/>
            <person name="Muthumeenakshi S."/>
            <person name="Baroncelli R."/>
            <person name="Sreenivasaprasada S."/>
        </authorList>
    </citation>
    <scope>NUCLEOTIDE SEQUENCE [LARGE SCALE GENOMIC DNA]</scope>
    <source>
        <strain evidence="1 2">ITEM 2341</strain>
    </source>
</reference>
<dbReference type="AlphaFoldDB" id="A0A365NKC5"/>
<proteinExistence type="predicted"/>
<organism evidence="1 2">
    <name type="scientific">Gibberella intermedia</name>
    <name type="common">Bulb rot disease fungus</name>
    <name type="synonym">Fusarium proliferatum</name>
    <dbReference type="NCBI Taxonomy" id="948311"/>
    <lineage>
        <taxon>Eukaryota</taxon>
        <taxon>Fungi</taxon>
        <taxon>Dikarya</taxon>
        <taxon>Ascomycota</taxon>
        <taxon>Pezizomycotina</taxon>
        <taxon>Sordariomycetes</taxon>
        <taxon>Hypocreomycetidae</taxon>
        <taxon>Hypocreales</taxon>
        <taxon>Nectriaceae</taxon>
        <taxon>Fusarium</taxon>
        <taxon>Fusarium fujikuroi species complex</taxon>
    </lineage>
</organism>
<accession>A0A365NKC5</accession>
<evidence type="ECO:0000313" key="2">
    <source>
        <dbReference type="Proteomes" id="UP000251714"/>
    </source>
</evidence>